<gene>
    <name evidence="4" type="primary">24</name>
    <name evidence="4" type="ORF">PBI_TRIPLEJ_24</name>
</gene>
<dbReference type="Gene3D" id="2.70.70.10">
    <property type="entry name" value="Glucose Permease (Domain IIA)"/>
    <property type="match status" value="1"/>
</dbReference>
<dbReference type="InterPro" id="IPR050570">
    <property type="entry name" value="Cell_wall_metabolism_enzyme"/>
</dbReference>
<dbReference type="GO" id="GO:0004222">
    <property type="term" value="F:metalloendopeptidase activity"/>
    <property type="evidence" value="ECO:0007669"/>
    <property type="project" value="TreeGrafter"/>
</dbReference>
<dbReference type="GO" id="GO:0042742">
    <property type="term" value="P:defense response to bacterium"/>
    <property type="evidence" value="ECO:0007669"/>
    <property type="project" value="UniProtKB-KW"/>
</dbReference>
<feature type="domain" description="M23ase beta-sheet core" evidence="3">
    <location>
        <begin position="47"/>
        <end position="151"/>
    </location>
</feature>
<reference evidence="4 5" key="1">
    <citation type="submission" date="2019-07" db="EMBL/GenBank/DDBJ databases">
        <authorList>
            <person name="Stoner T.H."/>
            <person name="Garlena R.A."/>
            <person name="Russell D.A."/>
            <person name="Pope W.H."/>
            <person name="Jacobs-Sera D."/>
            <person name="Hatfull G.F."/>
        </authorList>
    </citation>
    <scope>NUCLEOTIDE SEQUENCE [LARGE SCALE GENOMIC DNA]</scope>
</reference>
<dbReference type="Pfam" id="PF01551">
    <property type="entry name" value="Peptidase_M23"/>
    <property type="match status" value="1"/>
</dbReference>
<accession>A0A5J6TGU3</accession>
<keyword evidence="1" id="KW-0929">Antimicrobial</keyword>
<dbReference type="InterPro" id="IPR016047">
    <property type="entry name" value="M23ase_b-sheet_dom"/>
</dbReference>
<protein>
    <submittedName>
        <fullName evidence="4">Lysin A, protease M23 domain</fullName>
    </submittedName>
</protein>
<keyword evidence="4" id="KW-0378">Hydrolase</keyword>
<name>A0A5J6TGU3_9CAUD</name>
<dbReference type="GO" id="GO:0006508">
    <property type="term" value="P:proteolysis"/>
    <property type="evidence" value="ECO:0007669"/>
    <property type="project" value="UniProtKB-KW"/>
</dbReference>
<dbReference type="CDD" id="cd12797">
    <property type="entry name" value="M23_peptidase"/>
    <property type="match status" value="1"/>
</dbReference>
<dbReference type="GO" id="GO:0031640">
    <property type="term" value="P:killing of cells of another organism"/>
    <property type="evidence" value="ECO:0007669"/>
    <property type="project" value="UniProtKB-KW"/>
</dbReference>
<evidence type="ECO:0000259" key="3">
    <source>
        <dbReference type="Pfam" id="PF01551"/>
    </source>
</evidence>
<proteinExistence type="predicted"/>
<dbReference type="PANTHER" id="PTHR21666">
    <property type="entry name" value="PEPTIDASE-RELATED"/>
    <property type="match status" value="1"/>
</dbReference>
<dbReference type="GeneID" id="55813787"/>
<evidence type="ECO:0000313" key="4">
    <source>
        <dbReference type="EMBL" id="QFG09568.1"/>
    </source>
</evidence>
<dbReference type="RefSeq" id="YP_009884427.1">
    <property type="nucleotide sequence ID" value="NC_049470.1"/>
</dbReference>
<sequence>MRPVAAKYSTTQRFGEGATAGVIGNPNAPQDTIEYYVGIYGDYQHEGHAGEDIGCPVGTPIYAPADGTVLYAGWVEDLPGTGPVRGWLLYWNFGGIVTITQHDGWISVIAHQSDNNMVHAGMSVKEGQLIGKSGNTKTRTTTVAPHVHVEALVYMDYRTDVARGIIYGRVDPRRYFGTSGAAITAQSVTAPAPAKQKESEMPVPMRVDSTFKARHRLPKGKPYTLSVADDGRSANFAVGGVGHYVIHNYIRGEGLLPGQRIKAQFFLTKAGKTSGHFEQDIVGTIDGTFDHAVVFNRAIEAGTTLSCLLTSSNTETAYITGFGAEIATWKA</sequence>
<dbReference type="KEGG" id="vg:55813787"/>
<keyword evidence="5" id="KW-1185">Reference proteome</keyword>
<evidence type="ECO:0000256" key="1">
    <source>
        <dbReference type="ARBA" id="ARBA00022529"/>
    </source>
</evidence>
<keyword evidence="2" id="KW-0081">Bacteriolytic enzyme</keyword>
<dbReference type="InterPro" id="IPR011055">
    <property type="entry name" value="Dup_hybrid_motif"/>
</dbReference>
<keyword evidence="4" id="KW-0645">Protease</keyword>
<evidence type="ECO:0000256" key="2">
    <source>
        <dbReference type="ARBA" id="ARBA00022638"/>
    </source>
</evidence>
<dbReference type="PANTHER" id="PTHR21666:SF270">
    <property type="entry name" value="MUREIN HYDROLASE ACTIVATOR ENVC"/>
    <property type="match status" value="1"/>
</dbReference>
<organism evidence="4 5">
    <name type="scientific">Arthrobacter phage TripleJ</name>
    <dbReference type="NCBI Taxonomy" id="2599838"/>
    <lineage>
        <taxon>Viruses</taxon>
        <taxon>Duplodnaviria</taxon>
        <taxon>Heunggongvirae</taxon>
        <taxon>Uroviricota</taxon>
        <taxon>Caudoviricetes</taxon>
        <taxon>Triplejayvirus</taxon>
        <taxon>Triplejayvirus tripleJ</taxon>
    </lineage>
</organism>
<dbReference type="Proteomes" id="UP000325735">
    <property type="component" value="Segment"/>
</dbReference>
<dbReference type="EMBL" id="MN234178">
    <property type="protein sequence ID" value="QFG09568.1"/>
    <property type="molecule type" value="Genomic_DNA"/>
</dbReference>
<evidence type="ECO:0000313" key="5">
    <source>
        <dbReference type="Proteomes" id="UP000325735"/>
    </source>
</evidence>
<dbReference type="SUPFAM" id="SSF51261">
    <property type="entry name" value="Duplicated hybrid motif"/>
    <property type="match status" value="1"/>
</dbReference>